<dbReference type="Proteomes" id="UP000281474">
    <property type="component" value="Unassembled WGS sequence"/>
</dbReference>
<evidence type="ECO:0008006" key="3">
    <source>
        <dbReference type="Google" id="ProtNLM"/>
    </source>
</evidence>
<dbReference type="AlphaFoldDB" id="A0A3L8Q119"/>
<evidence type="ECO:0000313" key="2">
    <source>
        <dbReference type="Proteomes" id="UP000281474"/>
    </source>
</evidence>
<dbReference type="EMBL" id="QZEI01000015">
    <property type="protein sequence ID" value="RLV60508.1"/>
    <property type="molecule type" value="Genomic_DNA"/>
</dbReference>
<evidence type="ECO:0000313" key="1">
    <source>
        <dbReference type="EMBL" id="RLV60508.1"/>
    </source>
</evidence>
<protein>
    <recommendedName>
        <fullName evidence="3">Protein kinase domain-containing protein</fullName>
    </recommendedName>
</protein>
<sequence length="250" mass="28610">MLSVQSSTKSLNELYLSQDSCSTLEVKKEVFPQGYEFELNESSEHFSQLEKFILNNWDCGAADLTSKDALLESFAKLSDFDFSTLKDARWEKDSLIFLAKHKFSQKSYSIKVHENSFRTCRRNYQRHRSVLSSCPNVSLVHGAVKVVSATGKSYFVVIYNFVVGLTLDQALKRQMLTNEKAVDGLISLCLELKKIDFNVLFLDKTDFIFTVDAEIVITDWDKLFNTKSTNSEESITRKCNSFVSSMIFQE</sequence>
<keyword evidence="2" id="KW-1185">Reference proteome</keyword>
<comment type="caution">
    <text evidence="1">The sequence shown here is derived from an EMBL/GenBank/DDBJ whole genome shotgun (WGS) entry which is preliminary data.</text>
</comment>
<name>A0A3L8Q119_9GAMM</name>
<proteinExistence type="predicted"/>
<reference evidence="1 2" key="1">
    <citation type="submission" date="2018-09" db="EMBL/GenBank/DDBJ databases">
        <title>Phylogeny of the Shewanellaceae, and recommendation for two new genera, Pseudoshewanella and Parashewanella.</title>
        <authorList>
            <person name="Wang G."/>
        </authorList>
    </citation>
    <scope>NUCLEOTIDE SEQUENCE [LARGE SCALE GENOMIC DNA]</scope>
    <source>
        <strain evidence="1 2">C51</strain>
    </source>
</reference>
<gene>
    <name evidence="1" type="ORF">D5018_06865</name>
</gene>
<accession>A0A3L8Q119</accession>
<organism evidence="1 2">
    <name type="scientific">Parashewanella curva</name>
    <dbReference type="NCBI Taxonomy" id="2338552"/>
    <lineage>
        <taxon>Bacteria</taxon>
        <taxon>Pseudomonadati</taxon>
        <taxon>Pseudomonadota</taxon>
        <taxon>Gammaproteobacteria</taxon>
        <taxon>Alteromonadales</taxon>
        <taxon>Shewanellaceae</taxon>
        <taxon>Parashewanella</taxon>
    </lineage>
</organism>